<dbReference type="STRING" id="158607.A0A2P5HUI8"/>
<gene>
    <name evidence="9" type="ORF">DHEL01_v207709</name>
</gene>
<dbReference type="GO" id="GO:0003921">
    <property type="term" value="F:GMP synthase activity"/>
    <property type="evidence" value="ECO:0007669"/>
    <property type="project" value="TreeGrafter"/>
</dbReference>
<evidence type="ECO:0000256" key="3">
    <source>
        <dbReference type="ARBA" id="ARBA00022749"/>
    </source>
</evidence>
<keyword evidence="3" id="KW-0332">GMP biosynthesis</keyword>
<dbReference type="SUPFAM" id="SSF52317">
    <property type="entry name" value="Class I glutamine amidotransferase-like"/>
    <property type="match status" value="1"/>
</dbReference>
<keyword evidence="6" id="KW-0315">Glutamine amidotransferase</keyword>
<keyword evidence="10" id="KW-1185">Reference proteome</keyword>
<dbReference type="GO" id="GO:0005829">
    <property type="term" value="C:cytosol"/>
    <property type="evidence" value="ECO:0007669"/>
    <property type="project" value="TreeGrafter"/>
</dbReference>
<accession>A0A2P5HUI8</accession>
<evidence type="ECO:0000259" key="8">
    <source>
        <dbReference type="Pfam" id="PF00117"/>
    </source>
</evidence>
<dbReference type="PANTHER" id="PTHR11922">
    <property type="entry name" value="GMP SYNTHASE-RELATED"/>
    <property type="match status" value="1"/>
</dbReference>
<evidence type="ECO:0000256" key="4">
    <source>
        <dbReference type="ARBA" id="ARBA00022755"/>
    </source>
</evidence>
<dbReference type="EMBL" id="MAVT02000715">
    <property type="protein sequence ID" value="POS73901.1"/>
    <property type="molecule type" value="Genomic_DNA"/>
</dbReference>
<comment type="caution">
    <text evidence="9">The sequence shown here is derived from an EMBL/GenBank/DDBJ whole genome shotgun (WGS) entry which is preliminary data.</text>
</comment>
<dbReference type="Gene3D" id="3.40.50.620">
    <property type="entry name" value="HUPs"/>
    <property type="match status" value="1"/>
</dbReference>
<dbReference type="PANTHER" id="PTHR11922:SF2">
    <property type="entry name" value="GMP SYNTHASE [GLUTAMINE-HYDROLYZING]"/>
    <property type="match status" value="1"/>
</dbReference>
<feature type="domain" description="Glutamine amidotransferase" evidence="8">
    <location>
        <begin position="21"/>
        <end position="197"/>
    </location>
</feature>
<dbReference type="InterPro" id="IPR029062">
    <property type="entry name" value="Class_I_gatase-like"/>
</dbReference>
<evidence type="ECO:0000256" key="2">
    <source>
        <dbReference type="ARBA" id="ARBA00022741"/>
    </source>
</evidence>
<evidence type="ECO:0000256" key="7">
    <source>
        <dbReference type="SAM" id="MobiDB-lite"/>
    </source>
</evidence>
<evidence type="ECO:0000256" key="5">
    <source>
        <dbReference type="ARBA" id="ARBA00022840"/>
    </source>
</evidence>
<proteinExistence type="predicted"/>
<keyword evidence="5" id="KW-0067">ATP-binding</keyword>
<dbReference type="InterPro" id="IPR017926">
    <property type="entry name" value="GATASE"/>
</dbReference>
<dbReference type="OrthoDB" id="1724632at2759"/>
<keyword evidence="2" id="KW-0547">Nucleotide-binding</keyword>
<protein>
    <submittedName>
        <fullName evidence="9">Guanine-3</fullName>
    </submittedName>
</protein>
<dbReference type="PROSITE" id="PS51273">
    <property type="entry name" value="GATASE_TYPE_1"/>
    <property type="match status" value="1"/>
</dbReference>
<dbReference type="CDD" id="cd01742">
    <property type="entry name" value="GATase1_GMP_Synthase"/>
    <property type="match status" value="1"/>
</dbReference>
<dbReference type="GO" id="GO:0005524">
    <property type="term" value="F:ATP binding"/>
    <property type="evidence" value="ECO:0007669"/>
    <property type="project" value="UniProtKB-KW"/>
</dbReference>
<dbReference type="Gene3D" id="3.40.50.880">
    <property type="match status" value="1"/>
</dbReference>
<dbReference type="AlphaFoldDB" id="A0A2P5HUI8"/>
<dbReference type="Proteomes" id="UP000094444">
    <property type="component" value="Unassembled WGS sequence"/>
</dbReference>
<evidence type="ECO:0000256" key="1">
    <source>
        <dbReference type="ARBA" id="ARBA00022598"/>
    </source>
</evidence>
<dbReference type="InterPro" id="IPR014729">
    <property type="entry name" value="Rossmann-like_a/b/a_fold"/>
</dbReference>
<feature type="region of interest" description="Disordered" evidence="7">
    <location>
        <begin position="214"/>
        <end position="234"/>
    </location>
</feature>
<evidence type="ECO:0000256" key="6">
    <source>
        <dbReference type="ARBA" id="ARBA00022962"/>
    </source>
</evidence>
<dbReference type="NCBIfam" id="TIGR00888">
    <property type="entry name" value="guaA_Nterm"/>
    <property type="match status" value="1"/>
</dbReference>
<name>A0A2P5HUI8_DIAHE</name>
<evidence type="ECO:0000313" key="10">
    <source>
        <dbReference type="Proteomes" id="UP000094444"/>
    </source>
</evidence>
<dbReference type="InterPro" id="IPR004739">
    <property type="entry name" value="GMP_synth_GATase"/>
</dbReference>
<evidence type="ECO:0000313" key="9">
    <source>
        <dbReference type="EMBL" id="POS73901.1"/>
    </source>
</evidence>
<keyword evidence="4" id="KW-0658">Purine biosynthesis</keyword>
<organism evidence="9 10">
    <name type="scientific">Diaporthe helianthi</name>
    <dbReference type="NCBI Taxonomy" id="158607"/>
    <lineage>
        <taxon>Eukaryota</taxon>
        <taxon>Fungi</taxon>
        <taxon>Dikarya</taxon>
        <taxon>Ascomycota</taxon>
        <taxon>Pezizomycotina</taxon>
        <taxon>Sordariomycetes</taxon>
        <taxon>Sordariomycetidae</taxon>
        <taxon>Diaporthales</taxon>
        <taxon>Diaporthaceae</taxon>
        <taxon>Diaporthe</taxon>
    </lineage>
</organism>
<reference evidence="9" key="1">
    <citation type="submission" date="2017-09" db="EMBL/GenBank/DDBJ databases">
        <title>Polyketide synthases of a Diaporthe helianthi virulent isolate.</title>
        <authorList>
            <person name="Baroncelli R."/>
        </authorList>
    </citation>
    <scope>NUCLEOTIDE SEQUENCE [LARGE SCALE GENOMIC DNA]</scope>
    <source>
        <strain evidence="9">7/96</strain>
    </source>
</reference>
<dbReference type="InParanoid" id="A0A2P5HUI8"/>
<sequence>MARLDTIAEPQEVYPTILVLDFGIIRRLRELNVYCELLPCSTRLAELRFKPAGLILSGGPYSVYDDGAPHSDPAYLHLGIPILGIGYGLSELAYRLDRTNVVAGVPGEYALAEVTAEITNARFDPLFHCIEGPMKAWMSHGDRLAKLPEGFHAIATTENSEPAAIAHDTHPIYGVQFHPEVPHTPKGAQLLRNFVVNICGVNASRVPDNFVEQENGRKRKTAKTSNRGPGTVNGGMDAKVAARLSHRFAAVLADFGYLRHEEREQVERDLNEHLRINLRGVDASNEFYPGLRAETRVVFVRNAFSKSLLSEADSVIRASHETYLMATSHRTGAPRVFACNVMDKP</sequence>
<keyword evidence="1" id="KW-0436">Ligase</keyword>
<dbReference type="Pfam" id="PF00117">
    <property type="entry name" value="GATase"/>
    <property type="match status" value="1"/>
</dbReference>